<feature type="non-terminal residue" evidence="1">
    <location>
        <position position="1"/>
    </location>
</feature>
<evidence type="ECO:0000313" key="1">
    <source>
        <dbReference type="EMBL" id="SVD58196.1"/>
    </source>
</evidence>
<accession>A0A382WGY5</accession>
<gene>
    <name evidence="1" type="ORF">METZ01_LOCUS411050</name>
</gene>
<dbReference type="EMBL" id="UINC01159869">
    <property type="protein sequence ID" value="SVD58196.1"/>
    <property type="molecule type" value="Genomic_DNA"/>
</dbReference>
<sequence>CRGRLHASPAGLRGWKPLGGTMLLDECVRPRHGASL</sequence>
<reference evidence="1" key="1">
    <citation type="submission" date="2018-05" db="EMBL/GenBank/DDBJ databases">
        <authorList>
            <person name="Lanie J.A."/>
            <person name="Ng W.-L."/>
            <person name="Kazmierczak K.M."/>
            <person name="Andrzejewski T.M."/>
            <person name="Davidsen T.M."/>
            <person name="Wayne K.J."/>
            <person name="Tettelin H."/>
            <person name="Glass J.I."/>
            <person name="Rusch D."/>
            <person name="Podicherti R."/>
            <person name="Tsui H.-C.T."/>
            <person name="Winkler M.E."/>
        </authorList>
    </citation>
    <scope>NUCLEOTIDE SEQUENCE</scope>
</reference>
<organism evidence="1">
    <name type="scientific">marine metagenome</name>
    <dbReference type="NCBI Taxonomy" id="408172"/>
    <lineage>
        <taxon>unclassified sequences</taxon>
        <taxon>metagenomes</taxon>
        <taxon>ecological metagenomes</taxon>
    </lineage>
</organism>
<dbReference type="AlphaFoldDB" id="A0A382WGY5"/>
<protein>
    <submittedName>
        <fullName evidence="1">Uncharacterized protein</fullName>
    </submittedName>
</protein>
<proteinExistence type="predicted"/>
<feature type="non-terminal residue" evidence="1">
    <location>
        <position position="36"/>
    </location>
</feature>
<name>A0A382WGY5_9ZZZZ</name>